<evidence type="ECO:0000259" key="2">
    <source>
        <dbReference type="PROSITE" id="PS50966"/>
    </source>
</evidence>
<dbReference type="OrthoDB" id="318346at2157"/>
<sequence length="124" mass="13908">MPRQLDFEAERDRGGDSWERADPRAALVEQFGRYGYRITLPGGSVHHLALGHESGIYEGRCDCRGFEYQDGPCAHLCTVRKAVDLALTDDRDQPVTIQPMTEETVRVDPDAHADRVRADGGVRR</sequence>
<keyword evidence="1" id="KW-0479">Metal-binding</keyword>
<dbReference type="AlphaFoldDB" id="A0A1H0BAF8"/>
<dbReference type="InterPro" id="IPR007527">
    <property type="entry name" value="Znf_SWIM"/>
</dbReference>
<gene>
    <name evidence="3" type="ORF">SAMN05192554_1367</name>
</gene>
<dbReference type="GO" id="GO:0008270">
    <property type="term" value="F:zinc ion binding"/>
    <property type="evidence" value="ECO:0007669"/>
    <property type="project" value="UniProtKB-KW"/>
</dbReference>
<evidence type="ECO:0000256" key="1">
    <source>
        <dbReference type="PROSITE-ProRule" id="PRU00325"/>
    </source>
</evidence>
<proteinExistence type="predicted"/>
<protein>
    <submittedName>
        <fullName evidence="3">SWIM zinc finger</fullName>
    </submittedName>
</protein>
<keyword evidence="4" id="KW-1185">Reference proteome</keyword>
<reference evidence="3 4" key="1">
    <citation type="submission" date="2016-10" db="EMBL/GenBank/DDBJ databases">
        <authorList>
            <person name="de Groot N.N."/>
        </authorList>
    </citation>
    <scope>NUCLEOTIDE SEQUENCE [LARGE SCALE GENOMIC DNA]</scope>
    <source>
        <strain evidence="4">EB21,IBRC-M 10013,KCTC 4048</strain>
    </source>
</reference>
<organism evidence="3 4">
    <name type="scientific">Haloarchaeobius iranensis</name>
    <dbReference type="NCBI Taxonomy" id="996166"/>
    <lineage>
        <taxon>Archaea</taxon>
        <taxon>Methanobacteriati</taxon>
        <taxon>Methanobacteriota</taxon>
        <taxon>Stenosarchaea group</taxon>
        <taxon>Halobacteria</taxon>
        <taxon>Halobacteriales</taxon>
        <taxon>Halorubellaceae</taxon>
        <taxon>Haloarchaeobius</taxon>
    </lineage>
</organism>
<dbReference type="RefSeq" id="WP_089736375.1">
    <property type="nucleotide sequence ID" value="NZ_FNIA01000036.1"/>
</dbReference>
<accession>A0A1H0BAF8</accession>
<dbReference type="PROSITE" id="PS50966">
    <property type="entry name" value="ZF_SWIM"/>
    <property type="match status" value="1"/>
</dbReference>
<dbReference type="Proteomes" id="UP000199370">
    <property type="component" value="Unassembled WGS sequence"/>
</dbReference>
<feature type="domain" description="SWIM-type" evidence="2">
    <location>
        <begin position="46"/>
        <end position="84"/>
    </location>
</feature>
<dbReference type="STRING" id="996166.SAMN05192554_1367"/>
<keyword evidence="1" id="KW-0862">Zinc</keyword>
<name>A0A1H0BAF8_9EURY</name>
<dbReference type="EMBL" id="FNIA01000036">
    <property type="protein sequence ID" value="SDN42591.1"/>
    <property type="molecule type" value="Genomic_DNA"/>
</dbReference>
<evidence type="ECO:0000313" key="3">
    <source>
        <dbReference type="EMBL" id="SDN42591.1"/>
    </source>
</evidence>
<dbReference type="Pfam" id="PF04434">
    <property type="entry name" value="SWIM"/>
    <property type="match status" value="1"/>
</dbReference>
<evidence type="ECO:0000313" key="4">
    <source>
        <dbReference type="Proteomes" id="UP000199370"/>
    </source>
</evidence>
<keyword evidence="1" id="KW-0863">Zinc-finger</keyword>